<proteinExistence type="predicted"/>
<comment type="caution">
    <text evidence="1">The sequence shown here is derived from an EMBL/GenBank/DDBJ whole genome shotgun (WGS) entry which is preliminary data.</text>
</comment>
<gene>
    <name evidence="1" type="ORF">EIA08_25315</name>
</gene>
<protein>
    <submittedName>
        <fullName evidence="1">Uncharacterized protein</fullName>
    </submittedName>
</protein>
<sequence>MYLCWSGGEDFVFNNALFGVFFSPGMFVAKLLNNYEKGVTATAVKCVGAHTLAQTLNAKNALLLRAVEKGKMECVVHHKSPVLSRS</sequence>
<evidence type="ECO:0000313" key="2">
    <source>
        <dbReference type="Proteomes" id="UP000271008"/>
    </source>
</evidence>
<name>A0A178R5V5_ECOLX</name>
<evidence type="ECO:0000313" key="1">
    <source>
        <dbReference type="EMBL" id="RRD70977.1"/>
    </source>
</evidence>
<dbReference type="Proteomes" id="UP000271008">
    <property type="component" value="Unassembled WGS sequence"/>
</dbReference>
<organism evidence="1 2">
    <name type="scientific">Escherichia coli</name>
    <dbReference type="NCBI Taxonomy" id="562"/>
    <lineage>
        <taxon>Bacteria</taxon>
        <taxon>Pseudomonadati</taxon>
        <taxon>Pseudomonadota</taxon>
        <taxon>Gammaproteobacteria</taxon>
        <taxon>Enterobacterales</taxon>
        <taxon>Enterobacteriaceae</taxon>
        <taxon>Escherichia</taxon>
    </lineage>
</organism>
<reference evidence="1 2" key="1">
    <citation type="submission" date="2018-11" db="EMBL/GenBank/DDBJ databases">
        <title>Enterobacteriaceae from Patient.</title>
        <authorList>
            <person name="Shen C."/>
            <person name="Yang Y."/>
            <person name="Tian G."/>
        </authorList>
    </citation>
    <scope>NUCLEOTIDE SEQUENCE [LARGE SCALE GENOMIC DNA]</scope>
    <source>
        <strain evidence="1 2">GBGD28</strain>
    </source>
</reference>
<dbReference type="EMBL" id="RQTU01000054">
    <property type="protein sequence ID" value="RRD70977.1"/>
    <property type="molecule type" value="Genomic_DNA"/>
</dbReference>
<dbReference type="AlphaFoldDB" id="A0A178R5V5"/>
<accession>A0A178R5V5</accession>